<dbReference type="WBParaSite" id="nRc.2.0.1.t16445-RA">
    <property type="protein sequence ID" value="nRc.2.0.1.t16445-RA"/>
    <property type="gene ID" value="nRc.2.0.1.g16445"/>
</dbReference>
<accession>A0A915IRF5</accession>
<sequence>MNSFSELQFKLHFKIDLLLLFSEKLGDRPTSSPAMSLNSAFDTTGRIRRLAKITQRETTTVAIFTERKSSNSGNKRNSNNKLHRAILDINHYTEERERGLISKTGLSSEQFDSNPLYVRTGNVFFPGAPVQKKYVPRPDKRESRISCDNLTGKNNCNCMNFQTKNNIHMIIVNAEQDGTNLAKGCPAKPIKPGKARIEQIMACCSAQKTVQNVFL</sequence>
<evidence type="ECO:0000313" key="1">
    <source>
        <dbReference type="Proteomes" id="UP000887565"/>
    </source>
</evidence>
<dbReference type="AlphaFoldDB" id="A0A915IRF5"/>
<proteinExistence type="predicted"/>
<keyword evidence="1" id="KW-1185">Reference proteome</keyword>
<dbReference type="Proteomes" id="UP000887565">
    <property type="component" value="Unplaced"/>
</dbReference>
<evidence type="ECO:0000313" key="2">
    <source>
        <dbReference type="WBParaSite" id="nRc.2.0.1.t16445-RA"/>
    </source>
</evidence>
<reference evidence="2" key="1">
    <citation type="submission" date="2022-11" db="UniProtKB">
        <authorList>
            <consortium name="WormBaseParasite"/>
        </authorList>
    </citation>
    <scope>IDENTIFICATION</scope>
</reference>
<organism evidence="1 2">
    <name type="scientific">Romanomermis culicivorax</name>
    <name type="common">Nematode worm</name>
    <dbReference type="NCBI Taxonomy" id="13658"/>
    <lineage>
        <taxon>Eukaryota</taxon>
        <taxon>Metazoa</taxon>
        <taxon>Ecdysozoa</taxon>
        <taxon>Nematoda</taxon>
        <taxon>Enoplea</taxon>
        <taxon>Dorylaimia</taxon>
        <taxon>Mermithida</taxon>
        <taxon>Mermithoidea</taxon>
        <taxon>Mermithidae</taxon>
        <taxon>Romanomermis</taxon>
    </lineage>
</organism>
<protein>
    <submittedName>
        <fullName evidence="2">Uncharacterized protein</fullName>
    </submittedName>
</protein>
<name>A0A915IRF5_ROMCU</name>